<evidence type="ECO:0000313" key="2">
    <source>
        <dbReference type="EMBL" id="KMU79847.1"/>
    </source>
</evidence>
<proteinExistence type="predicted"/>
<name>A0A0J8U0Q4_COCIT</name>
<gene>
    <name evidence="2" type="ORF">CISG_07919</name>
</gene>
<evidence type="ECO:0000313" key="3">
    <source>
        <dbReference type="Proteomes" id="UP000054559"/>
    </source>
</evidence>
<organism evidence="2 3">
    <name type="scientific">Coccidioides immitis RMSCC 3703</name>
    <dbReference type="NCBI Taxonomy" id="454286"/>
    <lineage>
        <taxon>Eukaryota</taxon>
        <taxon>Fungi</taxon>
        <taxon>Dikarya</taxon>
        <taxon>Ascomycota</taxon>
        <taxon>Pezizomycotina</taxon>
        <taxon>Eurotiomycetes</taxon>
        <taxon>Eurotiomycetidae</taxon>
        <taxon>Onygenales</taxon>
        <taxon>Onygenaceae</taxon>
        <taxon>Coccidioides</taxon>
    </lineage>
</organism>
<feature type="compositionally biased region" description="Basic and acidic residues" evidence="1">
    <location>
        <begin position="92"/>
        <end position="112"/>
    </location>
</feature>
<accession>A0A0J8U0Q4</accession>
<dbReference type="EMBL" id="DS268179">
    <property type="protein sequence ID" value="KMU79847.1"/>
    <property type="molecule type" value="Genomic_DNA"/>
</dbReference>
<dbReference type="AlphaFoldDB" id="A0A0J8U0Q4"/>
<protein>
    <submittedName>
        <fullName evidence="2">Uncharacterized protein</fullName>
    </submittedName>
</protein>
<feature type="compositionally biased region" description="Gly residues" evidence="1">
    <location>
        <begin position="33"/>
        <end position="45"/>
    </location>
</feature>
<sequence length="136" mass="14795">MEGDMWKSSSGGIAEVEEEQRQQQQRRRRRQQGEGGGGGGGGGAAGRRSSWVEASHGKLNSINMESESKQVERCSSEQQRQREAAAGKQQLARKDAKIEKTRVNSRKSKEAARQPIGDPPAGRQQASPLSKPQARG</sequence>
<reference evidence="3" key="1">
    <citation type="journal article" date="2010" name="Genome Res.">
        <title>Population genomic sequencing of Coccidioides fungi reveals recent hybridization and transposon control.</title>
        <authorList>
            <person name="Neafsey D.E."/>
            <person name="Barker B.M."/>
            <person name="Sharpton T.J."/>
            <person name="Stajich J.E."/>
            <person name="Park D.J."/>
            <person name="Whiston E."/>
            <person name="Hung C.-Y."/>
            <person name="McMahan C."/>
            <person name="White J."/>
            <person name="Sykes S."/>
            <person name="Heiman D."/>
            <person name="Young S."/>
            <person name="Zeng Q."/>
            <person name="Abouelleil A."/>
            <person name="Aftuck L."/>
            <person name="Bessette D."/>
            <person name="Brown A."/>
            <person name="FitzGerald M."/>
            <person name="Lui A."/>
            <person name="Macdonald J.P."/>
            <person name="Priest M."/>
            <person name="Orbach M.J."/>
            <person name="Galgiani J.N."/>
            <person name="Kirkland T.N."/>
            <person name="Cole G.T."/>
            <person name="Birren B.W."/>
            <person name="Henn M.R."/>
            <person name="Taylor J.W."/>
            <person name="Rounsley S.D."/>
        </authorList>
    </citation>
    <scope>NUCLEOTIDE SEQUENCE [LARGE SCALE GENOMIC DNA]</scope>
    <source>
        <strain evidence="3">RMSCC 3703</strain>
    </source>
</reference>
<feature type="compositionally biased region" description="Basic and acidic residues" evidence="1">
    <location>
        <begin position="66"/>
        <end position="85"/>
    </location>
</feature>
<evidence type="ECO:0000256" key="1">
    <source>
        <dbReference type="SAM" id="MobiDB-lite"/>
    </source>
</evidence>
<feature type="region of interest" description="Disordered" evidence="1">
    <location>
        <begin position="1"/>
        <end position="136"/>
    </location>
</feature>
<dbReference type="Proteomes" id="UP000054559">
    <property type="component" value="Unassembled WGS sequence"/>
</dbReference>